<dbReference type="Proteomes" id="UP001165101">
    <property type="component" value="Unassembled WGS sequence"/>
</dbReference>
<dbReference type="EMBL" id="BSXV01000038">
    <property type="protein sequence ID" value="GME87062.1"/>
    <property type="molecule type" value="Genomic_DNA"/>
</dbReference>
<protein>
    <submittedName>
        <fullName evidence="1">Unnamed protein product</fullName>
    </submittedName>
</protein>
<keyword evidence="2" id="KW-1185">Reference proteome</keyword>
<reference evidence="1" key="1">
    <citation type="submission" date="2023-04" db="EMBL/GenBank/DDBJ databases">
        <title>Candida boidinii NBRC 1967.</title>
        <authorList>
            <person name="Ichikawa N."/>
            <person name="Sato H."/>
            <person name="Tonouchi N."/>
        </authorList>
    </citation>
    <scope>NUCLEOTIDE SEQUENCE</scope>
    <source>
        <strain evidence="1">NBRC 1967</strain>
    </source>
</reference>
<evidence type="ECO:0000313" key="2">
    <source>
        <dbReference type="Proteomes" id="UP001165101"/>
    </source>
</evidence>
<gene>
    <name evidence="1" type="ORF">Cboi01_000015900</name>
</gene>
<evidence type="ECO:0000313" key="1">
    <source>
        <dbReference type="EMBL" id="GME87062.1"/>
    </source>
</evidence>
<accession>A0ACB5TEN8</accession>
<sequence length="146" mass="17090">MSGASRNSVKALFENLAKQMELFSSKTFEHHQKEAIKKQNALIQYKRLQYLRSGKQLSKEEDLALVNDIKKSTDVFKPQINIEFLQHLNKEDIHDVSKDHLDNISVFLQSQREYCELLERYNPGISMKQEDKVRKTARRVGLDIPE</sequence>
<proteinExistence type="predicted"/>
<comment type="caution">
    <text evidence="1">The sequence shown here is derived from an EMBL/GenBank/DDBJ whole genome shotgun (WGS) entry which is preliminary data.</text>
</comment>
<organism evidence="1 2">
    <name type="scientific">Candida boidinii</name>
    <name type="common">Yeast</name>
    <dbReference type="NCBI Taxonomy" id="5477"/>
    <lineage>
        <taxon>Eukaryota</taxon>
        <taxon>Fungi</taxon>
        <taxon>Dikarya</taxon>
        <taxon>Ascomycota</taxon>
        <taxon>Saccharomycotina</taxon>
        <taxon>Pichiomycetes</taxon>
        <taxon>Pichiales</taxon>
        <taxon>Pichiaceae</taxon>
        <taxon>Ogataea</taxon>
        <taxon>Ogataea/Candida clade</taxon>
    </lineage>
</organism>
<name>A0ACB5TEN8_CANBO</name>